<name>A0ABQ5F4N6_9ASTR</name>
<accession>A0ABQ5F4N6</accession>
<comment type="caution">
    <text evidence="1">The sequence shown here is derived from an EMBL/GenBank/DDBJ whole genome shotgun (WGS) entry which is preliminary data.</text>
</comment>
<dbReference type="Proteomes" id="UP001151760">
    <property type="component" value="Unassembled WGS sequence"/>
</dbReference>
<protein>
    <submittedName>
        <fullName evidence="1">Uncharacterized protein</fullName>
    </submittedName>
</protein>
<evidence type="ECO:0000313" key="1">
    <source>
        <dbReference type="EMBL" id="GJT58043.1"/>
    </source>
</evidence>
<gene>
    <name evidence="1" type="ORF">Tco_0993097</name>
</gene>
<reference evidence="1" key="2">
    <citation type="submission" date="2022-01" db="EMBL/GenBank/DDBJ databases">
        <authorList>
            <person name="Yamashiro T."/>
            <person name="Shiraishi A."/>
            <person name="Satake H."/>
            <person name="Nakayama K."/>
        </authorList>
    </citation>
    <scope>NUCLEOTIDE SEQUENCE</scope>
</reference>
<organism evidence="1 2">
    <name type="scientific">Tanacetum coccineum</name>
    <dbReference type="NCBI Taxonomy" id="301880"/>
    <lineage>
        <taxon>Eukaryota</taxon>
        <taxon>Viridiplantae</taxon>
        <taxon>Streptophyta</taxon>
        <taxon>Embryophyta</taxon>
        <taxon>Tracheophyta</taxon>
        <taxon>Spermatophyta</taxon>
        <taxon>Magnoliopsida</taxon>
        <taxon>eudicotyledons</taxon>
        <taxon>Gunneridae</taxon>
        <taxon>Pentapetalae</taxon>
        <taxon>asterids</taxon>
        <taxon>campanulids</taxon>
        <taxon>Asterales</taxon>
        <taxon>Asteraceae</taxon>
        <taxon>Asteroideae</taxon>
        <taxon>Anthemideae</taxon>
        <taxon>Anthemidinae</taxon>
        <taxon>Tanacetum</taxon>
    </lineage>
</organism>
<evidence type="ECO:0000313" key="2">
    <source>
        <dbReference type="Proteomes" id="UP001151760"/>
    </source>
</evidence>
<proteinExistence type="predicted"/>
<keyword evidence="2" id="KW-1185">Reference proteome</keyword>
<dbReference type="EMBL" id="BQNB010016983">
    <property type="protein sequence ID" value="GJT58043.1"/>
    <property type="molecule type" value="Genomic_DNA"/>
</dbReference>
<reference evidence="1" key="1">
    <citation type="journal article" date="2022" name="Int. J. Mol. Sci.">
        <title>Draft Genome of Tanacetum Coccineum: Genomic Comparison of Closely Related Tanacetum-Family Plants.</title>
        <authorList>
            <person name="Yamashiro T."/>
            <person name="Shiraishi A."/>
            <person name="Nakayama K."/>
            <person name="Satake H."/>
        </authorList>
    </citation>
    <scope>NUCLEOTIDE SEQUENCE</scope>
</reference>
<sequence length="390" mass="43904">MSKVGKPRGSRNLTKKVTIFNVSRGKLYADLFWIIDVFIRDFPIWTDDRGCESSSKNLVGTVFPGSILNVESFRCRELADHSRMDYVAGTIRFIARDQRKSRLFEKQVIHLSPMELGGRMKMWQQIMLCPRSANAKHSSIPGNSQGIRNLPGSPSFLGNLFKMTAEQCSFIEVRARQGSLEVRATSLELGSFHYLRSHALDMEEITEGLVVLARLLQLVQSMGSRTGVVIGSGPTGGWNGCSLLVNKLGCTWSLRHLGSVPDPEVDAVSEMELRGGNLAERLEWCWCWKLGSYVVYEHAQDMYLCSSATSDWKQLGEWVELNEAMMDTDRPSLEWIERDMSMRSSLSIDEELLCSGLRLINPWLQSKIVCHNFRNKDASASPLGGVLWSN</sequence>